<proteinExistence type="predicted"/>
<dbReference type="EMBL" id="JAUYVO010000006">
    <property type="protein sequence ID" value="MDP2522919.1"/>
    <property type="molecule type" value="Genomic_DNA"/>
</dbReference>
<name>A0ABT9EV33_9GAMM</name>
<reference evidence="2" key="1">
    <citation type="submission" date="2023-07" db="EMBL/GenBank/DDBJ databases">
        <title>Genome content predicts the carbon catabolic preferences of heterotrophic bacteria.</title>
        <authorList>
            <person name="Gralka M."/>
        </authorList>
    </citation>
    <scope>NUCLEOTIDE SEQUENCE</scope>
    <source>
        <strain evidence="2">5G01</strain>
    </source>
</reference>
<organism evidence="2 3">
    <name type="scientific">Neptunomonas phycophila</name>
    <dbReference type="NCBI Taxonomy" id="1572645"/>
    <lineage>
        <taxon>Bacteria</taxon>
        <taxon>Pseudomonadati</taxon>
        <taxon>Pseudomonadota</taxon>
        <taxon>Gammaproteobacteria</taxon>
        <taxon>Oceanospirillales</taxon>
        <taxon>Oceanospirillaceae</taxon>
        <taxon>Neptunomonas</taxon>
    </lineage>
</organism>
<evidence type="ECO:0000256" key="1">
    <source>
        <dbReference type="SAM" id="Phobius"/>
    </source>
</evidence>
<dbReference type="Proteomes" id="UP001177341">
    <property type="component" value="Unassembled WGS sequence"/>
</dbReference>
<dbReference type="RefSeq" id="WP_305450714.1">
    <property type="nucleotide sequence ID" value="NZ_JAUYVO010000006.1"/>
</dbReference>
<evidence type="ECO:0000313" key="2">
    <source>
        <dbReference type="EMBL" id="MDP2522919.1"/>
    </source>
</evidence>
<comment type="caution">
    <text evidence="2">The sequence shown here is derived from an EMBL/GenBank/DDBJ whole genome shotgun (WGS) entry which is preliminary data.</text>
</comment>
<gene>
    <name evidence="2" type="ORF">Q8W30_10105</name>
</gene>
<keyword evidence="1" id="KW-0472">Membrane</keyword>
<keyword evidence="3" id="KW-1185">Reference proteome</keyword>
<protein>
    <submittedName>
        <fullName evidence="2">Uncharacterized protein</fullName>
    </submittedName>
</protein>
<accession>A0ABT9EV33</accession>
<feature type="transmembrane region" description="Helical" evidence="1">
    <location>
        <begin position="48"/>
        <end position="67"/>
    </location>
</feature>
<keyword evidence="1" id="KW-1133">Transmembrane helix</keyword>
<evidence type="ECO:0000313" key="3">
    <source>
        <dbReference type="Proteomes" id="UP001177341"/>
    </source>
</evidence>
<keyword evidence="1" id="KW-0812">Transmembrane</keyword>
<sequence length="325" mass="38363">MQIFYMNGKKLYAGDALLKFKEFIQYFGLKRSFFYMNGCVVLEPFMQMWVRSIFVMLFTVGMTLLLFSGSLGTQRGSIINELRWYYDFDDRAYEELMYNPYRDYDLSNDFDVEIFENKKRSWRKHDHIPPDLAPLLIATVPLLISLFRRREALVVFDKKRRLIYTVKDGKVYYHKVYDLNYLPFTTNTGAISASSLIIPLNVGLYKWKNEKCLTHKEVFSTGIFYPDSNCQQQFLCILLNAYFSNQNKDTDDAWLTSILTTGPSKKFLVFLDKIVLFSFRKREDPFSPEVQAVIDQIMVEFKDLEEGDMDFEAFDFSYRKPLGTQ</sequence>